<keyword evidence="7" id="KW-1185">Reference proteome</keyword>
<keyword evidence="1" id="KW-0805">Transcription regulation</keyword>
<feature type="domain" description="HTH tetR-type" evidence="5">
    <location>
        <begin position="21"/>
        <end position="81"/>
    </location>
</feature>
<keyword evidence="2 4" id="KW-0238">DNA-binding</keyword>
<evidence type="ECO:0000256" key="2">
    <source>
        <dbReference type="ARBA" id="ARBA00023125"/>
    </source>
</evidence>
<dbReference type="SUPFAM" id="SSF46689">
    <property type="entry name" value="Homeodomain-like"/>
    <property type="match status" value="1"/>
</dbReference>
<name>A0ABQ5W596_9HYPH</name>
<dbReference type="InterPro" id="IPR036271">
    <property type="entry name" value="Tet_transcr_reg_TetR-rel_C_sf"/>
</dbReference>
<feature type="DNA-binding region" description="H-T-H motif" evidence="4">
    <location>
        <begin position="44"/>
        <end position="63"/>
    </location>
</feature>
<reference evidence="7" key="1">
    <citation type="journal article" date="2019" name="Int. J. Syst. Evol. Microbiol.">
        <title>The Global Catalogue of Microorganisms (GCM) 10K type strain sequencing project: providing services to taxonomists for standard genome sequencing and annotation.</title>
        <authorList>
            <consortium name="The Broad Institute Genomics Platform"/>
            <consortium name="The Broad Institute Genome Sequencing Center for Infectious Disease"/>
            <person name="Wu L."/>
            <person name="Ma J."/>
        </authorList>
    </citation>
    <scope>NUCLEOTIDE SEQUENCE [LARGE SCALE GENOMIC DNA]</scope>
    <source>
        <strain evidence="7">NBRC 112416</strain>
    </source>
</reference>
<evidence type="ECO:0000256" key="1">
    <source>
        <dbReference type="ARBA" id="ARBA00023015"/>
    </source>
</evidence>
<evidence type="ECO:0000313" key="7">
    <source>
        <dbReference type="Proteomes" id="UP001156691"/>
    </source>
</evidence>
<protein>
    <submittedName>
        <fullName evidence="6">TetR family transcriptional regulator</fullName>
    </submittedName>
</protein>
<evidence type="ECO:0000256" key="3">
    <source>
        <dbReference type="ARBA" id="ARBA00023163"/>
    </source>
</evidence>
<dbReference type="EMBL" id="BSNS01000011">
    <property type="protein sequence ID" value="GLQ55039.1"/>
    <property type="molecule type" value="Genomic_DNA"/>
</dbReference>
<sequence length="226" mass="24592">MVLREQLRNETEGRRLARDQHESKLRFLDATFKVVRTKGYTATRVEDVCAEAGLTKGSFFHHFKSKEDLALAAVAHWDAHAAHVFEDAPFLGEADPLDRLIGYIDFRKAILTGDVPEFTCFIGTVIQDVYRTHPDIGAACEKSLAAGNAWLEAEIRAAMDKYDPPGDWTPESLALHIEAVVQGGFVLAKAGGGAAAAAACLEHLRRYLGLLFGRSVRTGNGAPAAT</sequence>
<dbReference type="RefSeq" id="WP_284340479.1">
    <property type="nucleotide sequence ID" value="NZ_BSNS01000011.1"/>
</dbReference>
<dbReference type="PANTHER" id="PTHR47506">
    <property type="entry name" value="TRANSCRIPTIONAL REGULATORY PROTEIN"/>
    <property type="match status" value="1"/>
</dbReference>
<proteinExistence type="predicted"/>
<dbReference type="Proteomes" id="UP001156691">
    <property type="component" value="Unassembled WGS sequence"/>
</dbReference>
<organism evidence="6 7">
    <name type="scientific">Devosia nitrariae</name>
    <dbReference type="NCBI Taxonomy" id="2071872"/>
    <lineage>
        <taxon>Bacteria</taxon>
        <taxon>Pseudomonadati</taxon>
        <taxon>Pseudomonadota</taxon>
        <taxon>Alphaproteobacteria</taxon>
        <taxon>Hyphomicrobiales</taxon>
        <taxon>Devosiaceae</taxon>
        <taxon>Devosia</taxon>
    </lineage>
</organism>
<dbReference type="SUPFAM" id="SSF48498">
    <property type="entry name" value="Tetracyclin repressor-like, C-terminal domain"/>
    <property type="match status" value="1"/>
</dbReference>
<dbReference type="PROSITE" id="PS50977">
    <property type="entry name" value="HTH_TETR_2"/>
    <property type="match status" value="1"/>
</dbReference>
<dbReference type="Pfam" id="PF00440">
    <property type="entry name" value="TetR_N"/>
    <property type="match status" value="1"/>
</dbReference>
<dbReference type="Pfam" id="PF16925">
    <property type="entry name" value="TetR_C_13"/>
    <property type="match status" value="1"/>
</dbReference>
<gene>
    <name evidence="6" type="ORF">GCM10010862_22980</name>
</gene>
<dbReference type="InterPro" id="IPR001647">
    <property type="entry name" value="HTH_TetR"/>
</dbReference>
<evidence type="ECO:0000313" key="6">
    <source>
        <dbReference type="EMBL" id="GLQ55039.1"/>
    </source>
</evidence>
<evidence type="ECO:0000256" key="4">
    <source>
        <dbReference type="PROSITE-ProRule" id="PRU00335"/>
    </source>
</evidence>
<accession>A0ABQ5W596</accession>
<keyword evidence="3" id="KW-0804">Transcription</keyword>
<comment type="caution">
    <text evidence="6">The sequence shown here is derived from an EMBL/GenBank/DDBJ whole genome shotgun (WGS) entry which is preliminary data.</text>
</comment>
<dbReference type="PANTHER" id="PTHR47506:SF3">
    <property type="entry name" value="HTH-TYPE TRANSCRIPTIONAL REGULATOR LMRA"/>
    <property type="match status" value="1"/>
</dbReference>
<evidence type="ECO:0000259" key="5">
    <source>
        <dbReference type="PROSITE" id="PS50977"/>
    </source>
</evidence>
<dbReference type="InterPro" id="IPR011075">
    <property type="entry name" value="TetR_C"/>
</dbReference>
<dbReference type="Gene3D" id="1.10.357.10">
    <property type="entry name" value="Tetracycline Repressor, domain 2"/>
    <property type="match status" value="1"/>
</dbReference>
<dbReference type="InterPro" id="IPR009057">
    <property type="entry name" value="Homeodomain-like_sf"/>
</dbReference>
<dbReference type="PRINTS" id="PR00455">
    <property type="entry name" value="HTHTETR"/>
</dbReference>